<dbReference type="Pfam" id="PF01066">
    <property type="entry name" value="CDP-OH_P_transf"/>
    <property type="match status" value="1"/>
</dbReference>
<evidence type="ECO:0000256" key="15">
    <source>
        <dbReference type="ARBA" id="ARBA00023264"/>
    </source>
</evidence>
<comment type="catalytic activity">
    <reaction evidence="1 18">
        <text>a CDP-1,2-diacyl-sn-glycerol + L-serine = a 1,2-diacyl-sn-glycero-3-phospho-L-serine + CMP + H(+)</text>
        <dbReference type="Rhea" id="RHEA:16913"/>
        <dbReference type="ChEBI" id="CHEBI:15378"/>
        <dbReference type="ChEBI" id="CHEBI:33384"/>
        <dbReference type="ChEBI" id="CHEBI:57262"/>
        <dbReference type="ChEBI" id="CHEBI:58332"/>
        <dbReference type="ChEBI" id="CHEBI:60377"/>
        <dbReference type="EC" id="2.7.8.8"/>
    </reaction>
</comment>
<dbReference type="InterPro" id="IPR016271">
    <property type="entry name" value="CDP-diaglyc--ser_O-PTrfase_fun"/>
</dbReference>
<keyword evidence="9 21" id="KW-0812">Transmembrane</keyword>
<dbReference type="KEGG" id="yli:2910708"/>
<keyword evidence="12 18" id="KW-0443">Lipid metabolism</keyword>
<evidence type="ECO:0000256" key="5">
    <source>
        <dbReference type="ARBA" id="ARBA00013174"/>
    </source>
</evidence>
<keyword evidence="8 18" id="KW-0808">Transferase</keyword>
<evidence type="ECO:0000256" key="9">
    <source>
        <dbReference type="ARBA" id="ARBA00022692"/>
    </source>
</evidence>
<dbReference type="PROSITE" id="PS00379">
    <property type="entry name" value="CDP_ALCOHOL_P_TRANSF"/>
    <property type="match status" value="1"/>
</dbReference>
<feature type="transmembrane region" description="Helical" evidence="21">
    <location>
        <begin position="73"/>
        <end position="90"/>
    </location>
</feature>
<dbReference type="EMBL" id="KZ858993">
    <property type="protein sequence ID" value="RDW25812.1"/>
    <property type="molecule type" value="Genomic_DNA"/>
</dbReference>
<feature type="region of interest" description="Disordered" evidence="20">
    <location>
        <begin position="1"/>
        <end position="21"/>
    </location>
</feature>
<dbReference type="GO" id="GO:0003882">
    <property type="term" value="F:CDP-diacylglycerol-serine O-phosphatidyltransferase activity"/>
    <property type="evidence" value="ECO:0007669"/>
    <property type="project" value="UniProtKB-UniRule"/>
</dbReference>
<gene>
    <name evidence="23" type="ORF">B0I71DRAFT_131985</name>
    <name evidence="22" type="ORF">YALI1_D10930g</name>
</gene>
<comment type="pathway">
    <text evidence="17 18">Phospholipid metabolism; phosphatidylethanolamine biosynthesis; phosphatidylethanolamine from CDP-diacylglycerol: step 1/2.</text>
</comment>
<dbReference type="OrthoDB" id="448573at2759"/>
<keyword evidence="15 18" id="KW-1208">Phospholipid metabolism</keyword>
<comment type="similarity">
    <text evidence="4 18 19">Belongs to the CDP-alcohol phosphatidyltransferase class-I family.</text>
</comment>
<evidence type="ECO:0000256" key="10">
    <source>
        <dbReference type="ARBA" id="ARBA00022824"/>
    </source>
</evidence>
<dbReference type="UniPathway" id="UPA00558">
    <property type="reaction ID" value="UER00615"/>
</dbReference>
<evidence type="ECO:0000256" key="18">
    <source>
        <dbReference type="PIRNR" id="PIRNR000852"/>
    </source>
</evidence>
<evidence type="ECO:0000256" key="21">
    <source>
        <dbReference type="SAM" id="Phobius"/>
    </source>
</evidence>
<dbReference type="PANTHER" id="PTHR14269">
    <property type="entry name" value="CDP-DIACYLGLYCEROL--GLYCEROL-3-PHOSPHATE 3-PHOSPHATIDYLTRANSFERASE-RELATED"/>
    <property type="match status" value="1"/>
</dbReference>
<evidence type="ECO:0000256" key="16">
    <source>
        <dbReference type="ARBA" id="ARBA00032361"/>
    </source>
</evidence>
<dbReference type="FunFam" id="1.20.120.1760:FF:000022">
    <property type="entry name" value="CDP-diacylglycerol--serine O-phosphatidyltransferase"/>
    <property type="match status" value="1"/>
</dbReference>
<evidence type="ECO:0000313" key="24">
    <source>
        <dbReference type="Proteomes" id="UP000182444"/>
    </source>
</evidence>
<accession>A0A1H6PZ08</accession>
<dbReference type="InterPro" id="IPR004533">
    <property type="entry name" value="CDP-diaglyc--ser_O-PTrfase"/>
</dbReference>
<evidence type="ECO:0000256" key="7">
    <source>
        <dbReference type="ARBA" id="ARBA00022516"/>
    </source>
</evidence>
<organism evidence="22 24">
    <name type="scientific">Yarrowia lipolytica</name>
    <name type="common">Candida lipolytica</name>
    <dbReference type="NCBI Taxonomy" id="4952"/>
    <lineage>
        <taxon>Eukaryota</taxon>
        <taxon>Fungi</taxon>
        <taxon>Dikarya</taxon>
        <taxon>Ascomycota</taxon>
        <taxon>Saccharomycotina</taxon>
        <taxon>Dipodascomycetes</taxon>
        <taxon>Dipodascales</taxon>
        <taxon>Dipodascales incertae sedis</taxon>
        <taxon>Yarrowia</taxon>
    </lineage>
</organism>
<dbReference type="InterPro" id="IPR000462">
    <property type="entry name" value="CDP-OH_P_trans"/>
</dbReference>
<evidence type="ECO:0000256" key="3">
    <source>
        <dbReference type="ARBA" id="ARBA00005189"/>
    </source>
</evidence>
<dbReference type="Proteomes" id="UP000256601">
    <property type="component" value="Unassembled WGS sequence"/>
</dbReference>
<keyword evidence="11 21" id="KW-1133">Transmembrane helix</keyword>
<proteinExistence type="inferred from homology"/>
<dbReference type="GO" id="GO:0006646">
    <property type="term" value="P:phosphatidylethanolamine biosynthetic process"/>
    <property type="evidence" value="ECO:0007669"/>
    <property type="project" value="UniProtKB-UniRule"/>
</dbReference>
<evidence type="ECO:0000256" key="13">
    <source>
        <dbReference type="ARBA" id="ARBA00023136"/>
    </source>
</evidence>
<evidence type="ECO:0000256" key="2">
    <source>
        <dbReference type="ARBA" id="ARBA00004477"/>
    </source>
</evidence>
<dbReference type="GO" id="GO:0006659">
    <property type="term" value="P:phosphatidylserine biosynthetic process"/>
    <property type="evidence" value="ECO:0007669"/>
    <property type="project" value="UniProtKB-UniRule"/>
</dbReference>
<evidence type="ECO:0000256" key="1">
    <source>
        <dbReference type="ARBA" id="ARBA00000287"/>
    </source>
</evidence>
<dbReference type="GO" id="GO:0071277">
    <property type="term" value="P:cellular response to calcium ion"/>
    <property type="evidence" value="ECO:0007669"/>
    <property type="project" value="EnsemblFungi"/>
</dbReference>
<dbReference type="EMBL" id="CP017556">
    <property type="protein sequence ID" value="AOW03782.1"/>
    <property type="molecule type" value="Genomic_DNA"/>
</dbReference>
<keyword evidence="10 18" id="KW-0256">Endoplasmic reticulum</keyword>
<feature type="transmembrane region" description="Helical" evidence="21">
    <location>
        <begin position="170"/>
        <end position="191"/>
    </location>
</feature>
<dbReference type="PIRSF" id="PIRSF000852">
    <property type="entry name" value="Phosphatidylserine_synth_fun"/>
    <property type="match status" value="1"/>
</dbReference>
<dbReference type="InterPro" id="IPR048254">
    <property type="entry name" value="CDP_ALCOHOL_P_TRANSF_CS"/>
</dbReference>
<dbReference type="Gene3D" id="1.20.120.1760">
    <property type="match status" value="1"/>
</dbReference>
<dbReference type="GO" id="GO:0035865">
    <property type="term" value="P:cellular response to potassium ion"/>
    <property type="evidence" value="ECO:0007669"/>
    <property type="project" value="EnsemblFungi"/>
</dbReference>
<protein>
    <recommendedName>
        <fullName evidence="6 18">CDP-diacylglycerol--serine O-phosphatidyltransferase</fullName>
        <ecNumber evidence="5 18">2.7.8.8</ecNumber>
    </recommendedName>
    <alternativeName>
        <fullName evidence="16 18">Phosphatidylserine synthase</fullName>
    </alternativeName>
</protein>
<keyword evidence="7 18" id="KW-0444">Lipid biosynthesis</keyword>
<keyword evidence="13 18" id="KW-0472">Membrane</keyword>
<evidence type="ECO:0000256" key="14">
    <source>
        <dbReference type="ARBA" id="ARBA00023209"/>
    </source>
</evidence>
<evidence type="ECO:0000256" key="12">
    <source>
        <dbReference type="ARBA" id="ARBA00023098"/>
    </source>
</evidence>
<dbReference type="GO" id="GO:0005789">
    <property type="term" value="C:endoplasmic reticulum membrane"/>
    <property type="evidence" value="ECO:0007669"/>
    <property type="project" value="UniProtKB-SubCell"/>
</dbReference>
<evidence type="ECO:0000313" key="23">
    <source>
        <dbReference type="EMBL" id="RDW25812.1"/>
    </source>
</evidence>
<evidence type="ECO:0000313" key="25">
    <source>
        <dbReference type="Proteomes" id="UP000256601"/>
    </source>
</evidence>
<reference evidence="23 25" key="2">
    <citation type="submission" date="2018-07" db="EMBL/GenBank/DDBJ databases">
        <title>Draft Genome Assemblies for Five Robust Yarrowia lipolytica Strains Exhibiting High Lipid Production and Pentose Sugar Utilization and Sugar Alcohol Secretion from Undetoxified Lignocellulosic Biomass Hydrolysates.</title>
        <authorList>
            <consortium name="DOE Joint Genome Institute"/>
            <person name="Walker C."/>
            <person name="Ryu S."/>
            <person name="Na H."/>
            <person name="Zane M."/>
            <person name="LaButti K."/>
            <person name="Lipzen A."/>
            <person name="Haridas S."/>
            <person name="Barry K."/>
            <person name="Grigoriev I.V."/>
            <person name="Quarterman J."/>
            <person name="Slininger P."/>
            <person name="Dien B."/>
            <person name="Trinh C.T."/>
        </authorList>
    </citation>
    <scope>NUCLEOTIDE SEQUENCE [LARGE SCALE GENOMIC DNA]</scope>
    <source>
        <strain evidence="23 25">YB392</strain>
    </source>
</reference>
<sequence>MSEIRRRGSFLSPSPQPEAPNEQDIVEFTQDNHHFSMIRQLHMADYITMLNGFCGFMAIIQCMRFNETQDTKYIVRAMWCVPLGFFFDVFDGRVARWRKKASLMGQELDSLADLISFGVAPASIAFSIGAKSTIDTVLLTIFVLCGLSRLARFNVTVANIPKDKSGKSKYFEGTPIPTTLALVGMMAYWVSKGYINDQLPLGVLFAGTALEVHVATFIFTLSGSAMISKSLKLPKL</sequence>
<dbReference type="EC" id="2.7.8.8" evidence="5 18"/>
<comment type="subcellular location">
    <subcellularLocation>
        <location evidence="2">Endoplasmic reticulum membrane</location>
        <topology evidence="2">Multi-pass membrane protein</topology>
    </subcellularLocation>
</comment>
<evidence type="ECO:0000256" key="17">
    <source>
        <dbReference type="ARBA" id="ARBA00060701"/>
    </source>
</evidence>
<feature type="transmembrane region" description="Helical" evidence="21">
    <location>
        <begin position="136"/>
        <end position="158"/>
    </location>
</feature>
<dbReference type="AlphaFoldDB" id="A0A1H6PZ08"/>
<feature type="transmembrane region" description="Helical" evidence="21">
    <location>
        <begin position="203"/>
        <end position="227"/>
    </location>
</feature>
<evidence type="ECO:0000256" key="19">
    <source>
        <dbReference type="RuleBase" id="RU003750"/>
    </source>
</evidence>
<dbReference type="VEuPathDB" id="FungiDB:YALI1_D10930g"/>
<dbReference type="OMA" id="HGCGMIS"/>
<keyword evidence="14 18" id="KW-0594">Phospholipid biosynthesis</keyword>
<evidence type="ECO:0000256" key="20">
    <source>
        <dbReference type="SAM" id="MobiDB-lite"/>
    </source>
</evidence>
<dbReference type="InterPro" id="IPR050324">
    <property type="entry name" value="CDP-alcohol_PTase-I"/>
</dbReference>
<name>A0A1H6PZ08_YARLL</name>
<evidence type="ECO:0000313" key="22">
    <source>
        <dbReference type="EMBL" id="AOW03782.1"/>
    </source>
</evidence>
<dbReference type="eggNOG" id="ENOG502QPJG">
    <property type="taxonomic scope" value="Eukaryota"/>
</dbReference>
<dbReference type="GO" id="GO:0005886">
    <property type="term" value="C:plasma membrane"/>
    <property type="evidence" value="ECO:0007669"/>
    <property type="project" value="EnsemblFungi"/>
</dbReference>
<dbReference type="NCBIfam" id="TIGR00473">
    <property type="entry name" value="pssA"/>
    <property type="match status" value="1"/>
</dbReference>
<evidence type="ECO:0000256" key="8">
    <source>
        <dbReference type="ARBA" id="ARBA00022679"/>
    </source>
</evidence>
<evidence type="ECO:0000256" key="6">
    <source>
        <dbReference type="ARBA" id="ARBA00017171"/>
    </source>
</evidence>
<dbReference type="GeneID" id="2910708"/>
<reference evidence="22 24" key="1">
    <citation type="journal article" date="2016" name="PLoS ONE">
        <title>Sequence Assembly of Yarrowia lipolytica Strain W29/CLIB89 Shows Transposable Element Diversity.</title>
        <authorList>
            <person name="Magnan C."/>
            <person name="Yu J."/>
            <person name="Chang I."/>
            <person name="Jahn E."/>
            <person name="Kanomata Y."/>
            <person name="Wu J."/>
            <person name="Zeller M."/>
            <person name="Oakes M."/>
            <person name="Baldi P."/>
            <person name="Sandmeyer S."/>
        </authorList>
    </citation>
    <scope>NUCLEOTIDE SEQUENCE [LARGE SCALE GENOMIC DNA]</scope>
    <source>
        <strain evidence="22">CLIB89</strain>
        <strain evidence="24">CLIB89(W29)</strain>
    </source>
</reference>
<dbReference type="Proteomes" id="UP000182444">
    <property type="component" value="Chromosome 1D"/>
</dbReference>
<dbReference type="InterPro" id="IPR043130">
    <property type="entry name" value="CDP-OH_PTrfase_TM_dom"/>
</dbReference>
<evidence type="ECO:0000256" key="4">
    <source>
        <dbReference type="ARBA" id="ARBA00010441"/>
    </source>
</evidence>
<dbReference type="GO" id="GO:0007009">
    <property type="term" value="P:plasma membrane organization"/>
    <property type="evidence" value="ECO:0007669"/>
    <property type="project" value="EnsemblFungi"/>
</dbReference>
<dbReference type="PANTHER" id="PTHR14269:SF61">
    <property type="entry name" value="CDP-DIACYLGLYCEROL--SERINE O-PHOSPHATIDYLTRANSFERASE"/>
    <property type="match status" value="1"/>
</dbReference>
<dbReference type="VEuPathDB" id="FungiDB:YALI0_D08514g"/>
<evidence type="ECO:0000256" key="11">
    <source>
        <dbReference type="ARBA" id="ARBA00022989"/>
    </source>
</evidence>
<dbReference type="RefSeq" id="XP_502577.1">
    <property type="nucleotide sequence ID" value="XM_502577.1"/>
</dbReference>
<comment type="pathway">
    <text evidence="3">Lipid metabolism.</text>
</comment>